<dbReference type="InterPro" id="IPR000719">
    <property type="entry name" value="Prot_kinase_dom"/>
</dbReference>
<dbReference type="EMBL" id="QMKO01002582">
    <property type="protein sequence ID" value="RTG83101.1"/>
    <property type="molecule type" value="Genomic_DNA"/>
</dbReference>
<reference evidence="6 7" key="1">
    <citation type="journal article" date="2019" name="PLoS Pathog.">
        <title>Genome sequence of the bovine parasite Schistosoma bovis Tanzania.</title>
        <authorList>
            <person name="Oey H."/>
            <person name="Zakrzewski M."/>
            <person name="Gobert G."/>
            <person name="Gravermann K."/>
            <person name="Stoye J."/>
            <person name="Jones M."/>
            <person name="Mcmanus D."/>
            <person name="Krause L."/>
        </authorList>
    </citation>
    <scope>NUCLEOTIDE SEQUENCE [LARGE SCALE GENOMIC DNA]</scope>
    <source>
        <strain evidence="6 7">TAN1997</strain>
    </source>
</reference>
<evidence type="ECO:0000256" key="3">
    <source>
        <dbReference type="ARBA" id="ARBA00047899"/>
    </source>
</evidence>
<accession>A0A430Q5W4</accession>
<dbReference type="GO" id="GO:0005524">
    <property type="term" value="F:ATP binding"/>
    <property type="evidence" value="ECO:0007669"/>
    <property type="project" value="UniProtKB-KW"/>
</dbReference>
<dbReference type="STRING" id="6184.A0A430Q5W4"/>
<evidence type="ECO:0000313" key="6">
    <source>
        <dbReference type="EMBL" id="RTG83101.1"/>
    </source>
</evidence>
<protein>
    <recommendedName>
        <fullName evidence="5">Protein kinase domain-containing protein</fullName>
    </recommendedName>
</protein>
<comment type="catalytic activity">
    <reaction evidence="3">
        <text>L-threonyl-[protein] + ATP = O-phospho-L-threonyl-[protein] + ADP + H(+)</text>
        <dbReference type="Rhea" id="RHEA:46608"/>
        <dbReference type="Rhea" id="RHEA-COMP:11060"/>
        <dbReference type="Rhea" id="RHEA-COMP:11605"/>
        <dbReference type="ChEBI" id="CHEBI:15378"/>
        <dbReference type="ChEBI" id="CHEBI:30013"/>
        <dbReference type="ChEBI" id="CHEBI:30616"/>
        <dbReference type="ChEBI" id="CHEBI:61977"/>
        <dbReference type="ChEBI" id="CHEBI:456216"/>
        <dbReference type="EC" id="2.7.11.1"/>
    </reaction>
</comment>
<feature type="domain" description="Protein kinase" evidence="5">
    <location>
        <begin position="1"/>
        <end position="49"/>
    </location>
</feature>
<dbReference type="PANTHER" id="PTHR24346">
    <property type="entry name" value="MAP/MICROTUBULE AFFINITY-REGULATING KINASE"/>
    <property type="match status" value="1"/>
</dbReference>
<gene>
    <name evidence="6" type="ORF">DC041_0005076</name>
</gene>
<dbReference type="SUPFAM" id="SSF56112">
    <property type="entry name" value="Protein kinase-like (PK-like)"/>
    <property type="match status" value="1"/>
</dbReference>
<dbReference type="GO" id="GO:0000226">
    <property type="term" value="P:microtubule cytoskeleton organization"/>
    <property type="evidence" value="ECO:0007669"/>
    <property type="project" value="TreeGrafter"/>
</dbReference>
<keyword evidence="1" id="KW-0547">Nucleotide-binding</keyword>
<dbReference type="Gene3D" id="1.10.510.10">
    <property type="entry name" value="Transferase(Phosphotransferase) domain 1"/>
    <property type="match status" value="1"/>
</dbReference>
<organism evidence="6 7">
    <name type="scientific">Schistosoma bovis</name>
    <name type="common">Blood fluke</name>
    <dbReference type="NCBI Taxonomy" id="6184"/>
    <lineage>
        <taxon>Eukaryota</taxon>
        <taxon>Metazoa</taxon>
        <taxon>Spiralia</taxon>
        <taxon>Lophotrochozoa</taxon>
        <taxon>Platyhelminthes</taxon>
        <taxon>Trematoda</taxon>
        <taxon>Digenea</taxon>
        <taxon>Strigeidida</taxon>
        <taxon>Schistosomatoidea</taxon>
        <taxon>Schistosomatidae</taxon>
        <taxon>Schistosoma</taxon>
    </lineage>
</organism>
<evidence type="ECO:0000256" key="4">
    <source>
        <dbReference type="ARBA" id="ARBA00048679"/>
    </source>
</evidence>
<evidence type="ECO:0000313" key="7">
    <source>
        <dbReference type="Proteomes" id="UP000290809"/>
    </source>
</evidence>
<name>A0A430Q5W4_SCHBO</name>
<keyword evidence="7" id="KW-1185">Reference proteome</keyword>
<evidence type="ECO:0000259" key="5">
    <source>
        <dbReference type="PROSITE" id="PS50011"/>
    </source>
</evidence>
<comment type="catalytic activity">
    <reaction evidence="4">
        <text>L-seryl-[protein] + ATP = O-phospho-L-seryl-[protein] + ADP + H(+)</text>
        <dbReference type="Rhea" id="RHEA:17989"/>
        <dbReference type="Rhea" id="RHEA-COMP:9863"/>
        <dbReference type="Rhea" id="RHEA-COMP:11604"/>
        <dbReference type="ChEBI" id="CHEBI:15378"/>
        <dbReference type="ChEBI" id="CHEBI:29999"/>
        <dbReference type="ChEBI" id="CHEBI:30616"/>
        <dbReference type="ChEBI" id="CHEBI:83421"/>
        <dbReference type="ChEBI" id="CHEBI:456216"/>
        <dbReference type="EC" id="2.7.11.1"/>
    </reaction>
</comment>
<evidence type="ECO:0000256" key="1">
    <source>
        <dbReference type="ARBA" id="ARBA00022741"/>
    </source>
</evidence>
<proteinExistence type="predicted"/>
<comment type="caution">
    <text evidence="6">The sequence shown here is derived from an EMBL/GenBank/DDBJ whole genome shotgun (WGS) entry which is preliminary data.</text>
</comment>
<dbReference type="Pfam" id="PF00069">
    <property type="entry name" value="Pkinase"/>
    <property type="match status" value="1"/>
</dbReference>
<dbReference type="PROSITE" id="PS50011">
    <property type="entry name" value="PROTEIN_KINASE_DOM"/>
    <property type="match status" value="1"/>
</dbReference>
<keyword evidence="2" id="KW-0067">ATP-binding</keyword>
<evidence type="ECO:0000256" key="2">
    <source>
        <dbReference type="ARBA" id="ARBA00022840"/>
    </source>
</evidence>
<dbReference type="GO" id="GO:0005737">
    <property type="term" value="C:cytoplasm"/>
    <property type="evidence" value="ECO:0007669"/>
    <property type="project" value="TreeGrafter"/>
</dbReference>
<sequence length="49" mass="5927">MFEYLLKHNRMNESDARGKFRQILSAVQYCHRKNIVHRDLKVCLSNYTV</sequence>
<dbReference type="AlphaFoldDB" id="A0A430Q5W4"/>
<dbReference type="InterPro" id="IPR011009">
    <property type="entry name" value="Kinase-like_dom_sf"/>
</dbReference>
<dbReference type="Proteomes" id="UP000290809">
    <property type="component" value="Unassembled WGS sequence"/>
</dbReference>
<dbReference type="GO" id="GO:0035556">
    <property type="term" value="P:intracellular signal transduction"/>
    <property type="evidence" value="ECO:0007669"/>
    <property type="project" value="TreeGrafter"/>
</dbReference>
<dbReference type="GO" id="GO:0050321">
    <property type="term" value="F:tau-protein kinase activity"/>
    <property type="evidence" value="ECO:0007669"/>
    <property type="project" value="TreeGrafter"/>
</dbReference>
<dbReference type="PANTHER" id="PTHR24346:SF56">
    <property type="entry name" value="SERINE_THREONINE-PROTEIN KINASE MARK2"/>
    <property type="match status" value="1"/>
</dbReference>